<feature type="compositionally biased region" description="Acidic residues" evidence="1">
    <location>
        <begin position="131"/>
        <end position="141"/>
    </location>
</feature>
<evidence type="ECO:0000313" key="3">
    <source>
        <dbReference type="Proteomes" id="UP000031523"/>
    </source>
</evidence>
<protein>
    <submittedName>
        <fullName evidence="2">Uncharacterized protein</fullName>
    </submittedName>
</protein>
<feature type="region of interest" description="Disordered" evidence="1">
    <location>
        <begin position="117"/>
        <end position="141"/>
    </location>
</feature>
<accession>A0A0B5EVG6</accession>
<proteinExistence type="predicted"/>
<feature type="compositionally biased region" description="Gly residues" evidence="1">
    <location>
        <begin position="120"/>
        <end position="130"/>
    </location>
</feature>
<sequence length="141" mass="14579">MTGARVSVSAVAADTEDELRSLARWLREDETLDGGLRTEFEAAGPAPDGAMGTGFDVLQLVLGSALSTAALAVSVLQWQLSRRRAPHLVLSRGELRVEISGEAARDEETLRRVLAVLEPGGPGGPGGPGTDGEDTADDGAS</sequence>
<keyword evidence="3" id="KW-1185">Reference proteome</keyword>
<evidence type="ECO:0000256" key="1">
    <source>
        <dbReference type="SAM" id="MobiDB-lite"/>
    </source>
</evidence>
<dbReference type="AlphaFoldDB" id="A0A0B5EVG6"/>
<dbReference type="InterPro" id="IPR045428">
    <property type="entry name" value="EACC1"/>
</dbReference>
<reference evidence="2 3" key="1">
    <citation type="submission" date="2015-01" db="EMBL/GenBank/DDBJ databases">
        <title>Enhanced salinomycin production by adjusting the supply of polyketide extender units in Streptomyce albus DSM 41398.</title>
        <authorList>
            <person name="Lu C."/>
        </authorList>
    </citation>
    <scope>NUCLEOTIDE SEQUENCE [LARGE SCALE GENOMIC DNA]</scope>
    <source>
        <strain evidence="3">ATCC 21838 / DSM 41398 / FERM P-419 / JCM 4703 / NBRC 107858</strain>
    </source>
</reference>
<dbReference type="EMBL" id="CP010519">
    <property type="protein sequence ID" value="AJE86803.1"/>
    <property type="molecule type" value="Genomic_DNA"/>
</dbReference>
<name>A0A0B5EVG6_STRA4</name>
<gene>
    <name evidence="2" type="ORF">SLNWT_6427</name>
</gene>
<dbReference type="Pfam" id="PF19953">
    <property type="entry name" value="EACC1"/>
    <property type="match status" value="1"/>
</dbReference>
<evidence type="ECO:0000313" key="2">
    <source>
        <dbReference type="EMBL" id="AJE86803.1"/>
    </source>
</evidence>
<organism evidence="2 3">
    <name type="scientific">Streptomyces albus (strain ATCC 21838 / DSM 41398 / FERM P-419 / JCM 4703 / NBRC 107858)</name>
    <dbReference type="NCBI Taxonomy" id="1081613"/>
    <lineage>
        <taxon>Bacteria</taxon>
        <taxon>Bacillati</taxon>
        <taxon>Actinomycetota</taxon>
        <taxon>Actinomycetes</taxon>
        <taxon>Kitasatosporales</taxon>
        <taxon>Streptomycetaceae</taxon>
        <taxon>Streptomyces</taxon>
    </lineage>
</organism>
<dbReference type="KEGG" id="sals:SLNWT_6427"/>
<dbReference type="Proteomes" id="UP000031523">
    <property type="component" value="Chromosome"/>
</dbReference>